<feature type="transmembrane region" description="Helical" evidence="2">
    <location>
        <begin position="170"/>
        <end position="195"/>
    </location>
</feature>
<evidence type="ECO:0000256" key="2">
    <source>
        <dbReference type="SAM" id="Phobius"/>
    </source>
</evidence>
<dbReference type="EMBL" id="CP095045">
    <property type="protein sequence ID" value="UOQ58613.1"/>
    <property type="molecule type" value="Genomic_DNA"/>
</dbReference>
<sequence>MTGGAAGSDPEQEPGASGPVPDQEPGADAQPDRAAAPDGAPAADAAVGDRAARVEALAQSALGSGMARAVHAGASGEALSGASVLAAIGGWRGIAETVVPGLLFLILFIITQDARLSALIPGGLAVLLVLLRLVRREPLVSAISGMLGVGIAVLITLVTGRGVDYYLSGFVINAVYAVGILVSILVGWPLLGFVVGLLRGELTGWRRDPRARRTALLVTLLWLALFVARLAVQLPLYLADRVEALGIARLVMGTPLFALVIVLTWVIARRGAGSSSDDLRDGTVENTGQNAPER</sequence>
<evidence type="ECO:0000256" key="1">
    <source>
        <dbReference type="SAM" id="MobiDB-lite"/>
    </source>
</evidence>
<feature type="transmembrane region" description="Helical" evidence="2">
    <location>
        <begin position="116"/>
        <end position="134"/>
    </location>
</feature>
<proteinExistence type="predicted"/>
<evidence type="ECO:0000313" key="4">
    <source>
        <dbReference type="Proteomes" id="UP000831786"/>
    </source>
</evidence>
<feature type="compositionally biased region" description="Low complexity" evidence="1">
    <location>
        <begin position="26"/>
        <end position="42"/>
    </location>
</feature>
<keyword evidence="2" id="KW-0812">Transmembrane</keyword>
<gene>
    <name evidence="3" type="ORF">MUN78_07265</name>
</gene>
<feature type="compositionally biased region" description="Polar residues" evidence="1">
    <location>
        <begin position="284"/>
        <end position="294"/>
    </location>
</feature>
<feature type="transmembrane region" description="Helical" evidence="2">
    <location>
        <begin position="215"/>
        <end position="238"/>
    </location>
</feature>
<organism evidence="3 4">
    <name type="scientific">Leucobacter allii</name>
    <dbReference type="NCBI Taxonomy" id="2932247"/>
    <lineage>
        <taxon>Bacteria</taxon>
        <taxon>Bacillati</taxon>
        <taxon>Actinomycetota</taxon>
        <taxon>Actinomycetes</taxon>
        <taxon>Micrococcales</taxon>
        <taxon>Microbacteriaceae</taxon>
        <taxon>Leucobacter</taxon>
    </lineage>
</organism>
<keyword evidence="2" id="KW-0472">Membrane</keyword>
<keyword evidence="4" id="KW-1185">Reference proteome</keyword>
<reference evidence="3 4" key="1">
    <citation type="submission" date="2022-04" db="EMBL/GenBank/DDBJ databases">
        <title>Leucobacter sp. isolated from rhizosphere of garlic.</title>
        <authorList>
            <person name="Won M."/>
            <person name="Lee C.-M."/>
            <person name="Woen H.-Y."/>
            <person name="Kwon S.-W."/>
        </authorList>
    </citation>
    <scope>NUCLEOTIDE SEQUENCE [LARGE SCALE GENOMIC DNA]</scope>
    <source>
        <strain evidence="3 4">H21R-40</strain>
    </source>
</reference>
<dbReference type="RefSeq" id="WP_244729696.1">
    <property type="nucleotide sequence ID" value="NZ_CP095045.1"/>
</dbReference>
<feature type="transmembrane region" description="Helical" evidence="2">
    <location>
        <begin position="93"/>
        <end position="110"/>
    </location>
</feature>
<protein>
    <submittedName>
        <fullName evidence="3">DUF3159 domain-containing protein</fullName>
    </submittedName>
</protein>
<dbReference type="Pfam" id="PF11361">
    <property type="entry name" value="DUF3159"/>
    <property type="match status" value="1"/>
</dbReference>
<name>A0ABY4FQQ0_9MICO</name>
<keyword evidence="2" id="KW-1133">Transmembrane helix</keyword>
<evidence type="ECO:0000313" key="3">
    <source>
        <dbReference type="EMBL" id="UOQ58613.1"/>
    </source>
</evidence>
<feature type="transmembrane region" description="Helical" evidence="2">
    <location>
        <begin position="244"/>
        <end position="268"/>
    </location>
</feature>
<feature type="transmembrane region" description="Helical" evidence="2">
    <location>
        <begin position="139"/>
        <end position="158"/>
    </location>
</feature>
<feature type="region of interest" description="Disordered" evidence="1">
    <location>
        <begin position="1"/>
        <end position="42"/>
    </location>
</feature>
<dbReference type="InterPro" id="IPR016566">
    <property type="entry name" value="UCP010219"/>
</dbReference>
<dbReference type="Proteomes" id="UP000831786">
    <property type="component" value="Chromosome"/>
</dbReference>
<accession>A0ABY4FQQ0</accession>
<feature type="region of interest" description="Disordered" evidence="1">
    <location>
        <begin position="273"/>
        <end position="294"/>
    </location>
</feature>